<dbReference type="Proteomes" id="UP000623440">
    <property type="component" value="Unassembled WGS sequence"/>
</dbReference>
<accession>A0ABR8E5L9</accession>
<organism evidence="1 2">
    <name type="scientific">Nostoc flagelliforme FACHB-838</name>
    <dbReference type="NCBI Taxonomy" id="2692904"/>
    <lineage>
        <taxon>Bacteria</taxon>
        <taxon>Bacillati</taxon>
        <taxon>Cyanobacteriota</taxon>
        <taxon>Cyanophyceae</taxon>
        <taxon>Nostocales</taxon>
        <taxon>Nostocaceae</taxon>
        <taxon>Nostoc</taxon>
    </lineage>
</organism>
<reference evidence="1 2" key="1">
    <citation type="journal article" date="2020" name="ISME J.">
        <title>Comparative genomics reveals insights into cyanobacterial evolution and habitat adaptation.</title>
        <authorList>
            <person name="Chen M.Y."/>
            <person name="Teng W.K."/>
            <person name="Zhao L."/>
            <person name="Hu C.X."/>
            <person name="Zhou Y.K."/>
            <person name="Han B.P."/>
            <person name="Song L.R."/>
            <person name="Shu W.S."/>
        </authorList>
    </citation>
    <scope>NUCLEOTIDE SEQUENCE [LARGE SCALE GENOMIC DNA]</scope>
    <source>
        <strain evidence="1 2">FACHB-838</strain>
    </source>
</reference>
<evidence type="ECO:0000313" key="1">
    <source>
        <dbReference type="EMBL" id="MBD2536815.1"/>
    </source>
</evidence>
<gene>
    <name evidence="1" type="ORF">H6G97_49335</name>
</gene>
<name>A0ABR8E5L9_9NOSO</name>
<dbReference type="EMBL" id="JACJSI010000561">
    <property type="protein sequence ID" value="MBD2536815.1"/>
    <property type="molecule type" value="Genomic_DNA"/>
</dbReference>
<sequence length="62" mass="7012">MSNLTFPVKSLLQATNPHKDRVILTNLATVPGYQLVFCFDVLGSRQDERCLRRAAPTLRQPN</sequence>
<proteinExistence type="predicted"/>
<protein>
    <submittedName>
        <fullName evidence="1">Uncharacterized protein</fullName>
    </submittedName>
</protein>
<comment type="caution">
    <text evidence="1">The sequence shown here is derived from an EMBL/GenBank/DDBJ whole genome shotgun (WGS) entry which is preliminary data.</text>
</comment>
<evidence type="ECO:0000313" key="2">
    <source>
        <dbReference type="Proteomes" id="UP000623440"/>
    </source>
</evidence>
<dbReference type="RefSeq" id="WP_190947470.1">
    <property type="nucleotide sequence ID" value="NZ_JACJSI010000561.1"/>
</dbReference>
<keyword evidence="2" id="KW-1185">Reference proteome</keyword>